<dbReference type="InterPro" id="IPR001789">
    <property type="entry name" value="Sig_transdc_resp-reg_receiver"/>
</dbReference>
<dbReference type="CDD" id="cd16432">
    <property type="entry name" value="CheB_Rec"/>
    <property type="match status" value="1"/>
</dbReference>
<evidence type="ECO:0000313" key="11">
    <source>
        <dbReference type="EMBL" id="EXI90776.1"/>
    </source>
</evidence>
<dbReference type="InterPro" id="IPR011006">
    <property type="entry name" value="CheY-like_superfamily"/>
</dbReference>
<dbReference type="EC" id="3.5.1.44" evidence="6"/>
<dbReference type="EMBL" id="JEMY01000004">
    <property type="protein sequence ID" value="EXI90776.1"/>
    <property type="molecule type" value="Genomic_DNA"/>
</dbReference>
<name>A0A011PTP5_ACCRE</name>
<dbReference type="GO" id="GO:0008984">
    <property type="term" value="F:protein-glutamate methylesterase activity"/>
    <property type="evidence" value="ECO:0007669"/>
    <property type="project" value="UniProtKB-UniRule"/>
</dbReference>
<feature type="active site" evidence="6 7">
    <location>
        <position position="305"/>
    </location>
</feature>
<comment type="function">
    <text evidence="6">Involved in chemotaxis. Part of a chemotaxis signal transduction system that modulates chemotaxis in response to various stimuli. Catalyzes the demethylation of specific methylglutamate residues introduced into the chemoreceptors (methyl-accepting chemotaxis proteins or MCP) by CheR. Also mediates the irreversible deamidation of specific glutamine residues to glutamic acid.</text>
</comment>
<comment type="catalytic activity">
    <reaction evidence="5 6">
        <text>[protein]-L-glutamate 5-O-methyl ester + H2O = L-glutamyl-[protein] + methanol + H(+)</text>
        <dbReference type="Rhea" id="RHEA:23236"/>
        <dbReference type="Rhea" id="RHEA-COMP:10208"/>
        <dbReference type="Rhea" id="RHEA-COMP:10311"/>
        <dbReference type="ChEBI" id="CHEBI:15377"/>
        <dbReference type="ChEBI" id="CHEBI:15378"/>
        <dbReference type="ChEBI" id="CHEBI:17790"/>
        <dbReference type="ChEBI" id="CHEBI:29973"/>
        <dbReference type="ChEBI" id="CHEBI:82795"/>
        <dbReference type="EC" id="3.1.1.61"/>
    </reaction>
</comment>
<feature type="active site" evidence="6 7">
    <location>
        <position position="183"/>
    </location>
</feature>
<feature type="active site" evidence="6 7">
    <location>
        <position position="209"/>
    </location>
</feature>
<dbReference type="eggNOG" id="COG2201">
    <property type="taxonomic scope" value="Bacteria"/>
</dbReference>
<dbReference type="Gene3D" id="3.40.50.180">
    <property type="entry name" value="Methylesterase CheB, C-terminal domain"/>
    <property type="match status" value="1"/>
</dbReference>
<dbReference type="PROSITE" id="PS50110">
    <property type="entry name" value="RESPONSE_REGULATORY"/>
    <property type="match status" value="1"/>
</dbReference>
<proteinExistence type="inferred from homology"/>
<dbReference type="GO" id="GO:0050568">
    <property type="term" value="F:protein-glutamine glutaminase activity"/>
    <property type="evidence" value="ECO:0007669"/>
    <property type="project" value="UniProtKB-UniRule"/>
</dbReference>
<dbReference type="PANTHER" id="PTHR42872:SF6">
    <property type="entry name" value="PROTEIN-GLUTAMATE METHYLESTERASE_PROTEIN-GLUTAMINE GLUTAMINASE"/>
    <property type="match status" value="1"/>
</dbReference>
<dbReference type="SMART" id="SM00448">
    <property type="entry name" value="REC"/>
    <property type="match status" value="1"/>
</dbReference>
<keyword evidence="4 6" id="KW-0378">Hydrolase</keyword>
<dbReference type="PATRIC" id="fig|1454004.3.peg.659"/>
<reference evidence="11" key="1">
    <citation type="submission" date="2014-02" db="EMBL/GenBank/DDBJ databases">
        <title>Expanding our view of genomic diversity in Candidatus Accumulibacter clades.</title>
        <authorList>
            <person name="Skennerton C.T."/>
            <person name="Barr J.J."/>
            <person name="Slater F.R."/>
            <person name="Bond P.L."/>
            <person name="Tyson G.W."/>
        </authorList>
    </citation>
    <scope>NUCLEOTIDE SEQUENCE [LARGE SCALE GENOMIC DNA]</scope>
</reference>
<dbReference type="AlphaFoldDB" id="A0A011PTP5"/>
<comment type="caution">
    <text evidence="11">The sequence shown here is derived from an EMBL/GenBank/DDBJ whole genome shotgun (WGS) entry which is preliminary data.</text>
</comment>
<comment type="PTM">
    <text evidence="6">Phosphorylated by CheA. Phosphorylation of the N-terminal regulatory domain activates the methylesterase activity.</text>
</comment>
<keyword evidence="2 6" id="KW-0145">Chemotaxis</keyword>
<comment type="domain">
    <text evidence="6">Contains a C-terminal catalytic domain, and an N-terminal region which modulates catalytic activity.</text>
</comment>
<dbReference type="NCBIfam" id="NF001965">
    <property type="entry name" value="PRK00742.1"/>
    <property type="match status" value="1"/>
</dbReference>
<evidence type="ECO:0000256" key="1">
    <source>
        <dbReference type="ARBA" id="ARBA00022490"/>
    </source>
</evidence>
<dbReference type="Pfam" id="PF01339">
    <property type="entry name" value="CheB_methylest"/>
    <property type="match status" value="1"/>
</dbReference>
<dbReference type="SUPFAM" id="SSF52172">
    <property type="entry name" value="CheY-like"/>
    <property type="match status" value="1"/>
</dbReference>
<dbReference type="InterPro" id="IPR000673">
    <property type="entry name" value="Sig_transdc_resp-reg_Me-estase"/>
</dbReference>
<comment type="catalytic activity">
    <reaction evidence="6">
        <text>L-glutaminyl-[protein] + H2O = L-glutamyl-[protein] + NH4(+)</text>
        <dbReference type="Rhea" id="RHEA:16441"/>
        <dbReference type="Rhea" id="RHEA-COMP:10207"/>
        <dbReference type="Rhea" id="RHEA-COMP:10208"/>
        <dbReference type="ChEBI" id="CHEBI:15377"/>
        <dbReference type="ChEBI" id="CHEBI:28938"/>
        <dbReference type="ChEBI" id="CHEBI:29973"/>
        <dbReference type="ChEBI" id="CHEBI:30011"/>
        <dbReference type="EC" id="3.5.1.44"/>
    </reaction>
</comment>
<feature type="domain" description="CheB-type methylesterase" evidence="10">
    <location>
        <begin position="171"/>
        <end position="363"/>
    </location>
</feature>
<comment type="similarity">
    <text evidence="6">Belongs to the CheB family.</text>
</comment>
<dbReference type="GO" id="GO:0000156">
    <property type="term" value="F:phosphorelay response regulator activity"/>
    <property type="evidence" value="ECO:0007669"/>
    <property type="project" value="InterPro"/>
</dbReference>
<dbReference type="GO" id="GO:0005737">
    <property type="term" value="C:cytoplasm"/>
    <property type="evidence" value="ECO:0007669"/>
    <property type="project" value="UniProtKB-SubCell"/>
</dbReference>
<dbReference type="Pfam" id="PF00072">
    <property type="entry name" value="Response_reg"/>
    <property type="match status" value="1"/>
</dbReference>
<dbReference type="InterPro" id="IPR008248">
    <property type="entry name" value="CheB-like"/>
</dbReference>
<dbReference type="Proteomes" id="UP000022141">
    <property type="component" value="Unassembled WGS sequence"/>
</dbReference>
<protein>
    <recommendedName>
        <fullName evidence="6">Protein-glutamate methylesterase/protein-glutamine glutaminase</fullName>
        <ecNumber evidence="6">3.1.1.61</ecNumber>
        <ecNumber evidence="6">3.5.1.44</ecNumber>
    </recommendedName>
</protein>
<evidence type="ECO:0000256" key="6">
    <source>
        <dbReference type="HAMAP-Rule" id="MF_00099"/>
    </source>
</evidence>
<evidence type="ECO:0000256" key="4">
    <source>
        <dbReference type="ARBA" id="ARBA00022801"/>
    </source>
</evidence>
<accession>A0A011PTP5</accession>
<dbReference type="InterPro" id="IPR035909">
    <property type="entry name" value="CheB_C"/>
</dbReference>
<organism evidence="11 12">
    <name type="scientific">Accumulibacter regalis</name>
    <dbReference type="NCBI Taxonomy" id="522306"/>
    <lineage>
        <taxon>Bacteria</taxon>
        <taxon>Pseudomonadati</taxon>
        <taxon>Pseudomonadota</taxon>
        <taxon>Betaproteobacteria</taxon>
        <taxon>Candidatus Accumulibacter</taxon>
    </lineage>
</organism>
<evidence type="ECO:0000259" key="10">
    <source>
        <dbReference type="PROSITE" id="PS50122"/>
    </source>
</evidence>
<evidence type="ECO:0000256" key="2">
    <source>
        <dbReference type="ARBA" id="ARBA00022500"/>
    </source>
</evidence>
<dbReference type="SUPFAM" id="SSF52738">
    <property type="entry name" value="Methylesterase CheB, C-terminal domain"/>
    <property type="match status" value="1"/>
</dbReference>
<feature type="modified residue" description="4-aspartylphosphate" evidence="6 8">
    <location>
        <position position="58"/>
    </location>
</feature>
<evidence type="ECO:0000313" key="12">
    <source>
        <dbReference type="Proteomes" id="UP000022141"/>
    </source>
</evidence>
<dbReference type="NCBIfam" id="NF009206">
    <property type="entry name" value="PRK12555.1"/>
    <property type="match status" value="1"/>
</dbReference>
<feature type="domain" description="Response regulatory" evidence="9">
    <location>
        <begin position="7"/>
        <end position="124"/>
    </location>
</feature>
<comment type="subcellular location">
    <subcellularLocation>
        <location evidence="6">Cytoplasm</location>
    </subcellularLocation>
</comment>
<dbReference type="Gene3D" id="3.40.50.2300">
    <property type="match status" value="1"/>
</dbReference>
<dbReference type="HAMAP" id="MF_00099">
    <property type="entry name" value="CheB_chemtxs"/>
    <property type="match status" value="1"/>
</dbReference>
<dbReference type="PANTHER" id="PTHR42872">
    <property type="entry name" value="PROTEIN-GLUTAMATE METHYLESTERASE/PROTEIN-GLUTAMINE GLUTAMINASE"/>
    <property type="match status" value="1"/>
</dbReference>
<keyword evidence="1 6" id="KW-0963">Cytoplasm</keyword>
<keyword evidence="12" id="KW-1185">Reference proteome</keyword>
<keyword evidence="3 6" id="KW-0597">Phosphoprotein</keyword>
<dbReference type="GO" id="GO:0006935">
    <property type="term" value="P:chemotaxis"/>
    <property type="evidence" value="ECO:0007669"/>
    <property type="project" value="UniProtKB-UniRule"/>
</dbReference>
<evidence type="ECO:0000256" key="8">
    <source>
        <dbReference type="PROSITE-ProRule" id="PRU00169"/>
    </source>
</evidence>
<dbReference type="STRING" id="1454004.AW11_00634"/>
<dbReference type="PIRSF" id="PIRSF000876">
    <property type="entry name" value="RR_chemtxs_CheB"/>
    <property type="match status" value="1"/>
</dbReference>
<evidence type="ECO:0000259" key="9">
    <source>
        <dbReference type="PROSITE" id="PS50110"/>
    </source>
</evidence>
<sequence length="369" mass="38637">MGTSPTKVIIVADSVLVRQFVAQALAGEAGIQVIGSAADPLLALEKMRRQWPEVLVLDVETPRLDSLSFMRKVLAERATAIVICSSLAKRQGPATLAALAAGAVGSFCTPAIGVQPAAGHHAEAIVRAVRAAAQTCLPLQKRPTPALTNDLLRPKNSADVMLAAGAATASAGSTERIVAIGASTGGTQALEFVLGRLPTSCPGMVIVQHMPERFTAMLAQRLNEMCQIEVREAGHGDRVVAGRALIAPGNRHMMLRRSGTHYLVDVVDGPLVNRHKPSVDVLFRSVARFAGGNALGIIMTGMGDDGARSLKEMRDAGARTIAQDEASCVVFGMPKEAVRHGGAEQVMALERIPGALLAFGRNSTLLGVS</sequence>
<evidence type="ECO:0000256" key="3">
    <source>
        <dbReference type="ARBA" id="ARBA00022553"/>
    </source>
</evidence>
<dbReference type="PROSITE" id="PS50122">
    <property type="entry name" value="CHEB"/>
    <property type="match status" value="1"/>
</dbReference>
<dbReference type="EC" id="3.1.1.61" evidence="6"/>
<gene>
    <name evidence="6 11" type="primary">cheB</name>
    <name evidence="11" type="ORF">AW11_00634</name>
</gene>
<evidence type="ECO:0000256" key="7">
    <source>
        <dbReference type="PROSITE-ProRule" id="PRU00050"/>
    </source>
</evidence>
<evidence type="ECO:0000256" key="5">
    <source>
        <dbReference type="ARBA" id="ARBA00048267"/>
    </source>
</evidence>